<protein>
    <submittedName>
        <fullName evidence="2">Uncharacterized protein</fullName>
    </submittedName>
</protein>
<sequence length="135" mass="14054">MDVPVTRQNPITLPDAGLVGYSQISVVCPGRLAFVSGQVAWQRDGGAVSADLAEQTRVVIENLSHALDALQAGPAQIVQMRIYMTDLRAETQGVVMAQLGAFLAGAQPSLTGIGVSALASPDLQLEIEMVVSVPG</sequence>
<dbReference type="InterPro" id="IPR006175">
    <property type="entry name" value="YjgF/YER057c/UK114"/>
</dbReference>
<comment type="similarity">
    <text evidence="1">Belongs to the RutC family.</text>
</comment>
<evidence type="ECO:0000313" key="3">
    <source>
        <dbReference type="Proteomes" id="UP000283786"/>
    </source>
</evidence>
<evidence type="ECO:0000313" key="2">
    <source>
        <dbReference type="EMBL" id="QPM90541.1"/>
    </source>
</evidence>
<dbReference type="GO" id="GO:0019239">
    <property type="term" value="F:deaminase activity"/>
    <property type="evidence" value="ECO:0007669"/>
    <property type="project" value="TreeGrafter"/>
</dbReference>
<evidence type="ECO:0000256" key="1">
    <source>
        <dbReference type="ARBA" id="ARBA00010552"/>
    </source>
</evidence>
<gene>
    <name evidence="2" type="ORF">PSAL_017800</name>
</gene>
<proteinExistence type="inferred from homology"/>
<dbReference type="EMBL" id="CP060436">
    <property type="protein sequence ID" value="QPM90541.1"/>
    <property type="molecule type" value="Genomic_DNA"/>
</dbReference>
<dbReference type="SUPFAM" id="SSF55298">
    <property type="entry name" value="YjgF-like"/>
    <property type="match status" value="1"/>
</dbReference>
<accession>A0A418SHL4</accession>
<dbReference type="KEGG" id="palw:PSAL_017800"/>
<dbReference type="Proteomes" id="UP000283786">
    <property type="component" value="Chromosome"/>
</dbReference>
<keyword evidence="3" id="KW-1185">Reference proteome</keyword>
<organism evidence="2 3">
    <name type="scientific">Pseudooceanicola algae</name>
    <dbReference type="NCBI Taxonomy" id="1537215"/>
    <lineage>
        <taxon>Bacteria</taxon>
        <taxon>Pseudomonadati</taxon>
        <taxon>Pseudomonadota</taxon>
        <taxon>Alphaproteobacteria</taxon>
        <taxon>Rhodobacterales</taxon>
        <taxon>Paracoccaceae</taxon>
        <taxon>Pseudooceanicola</taxon>
    </lineage>
</organism>
<dbReference type="PANTHER" id="PTHR11803">
    <property type="entry name" value="2-IMINOBUTANOATE/2-IMINOPROPANOATE DEAMINASE RIDA"/>
    <property type="match status" value="1"/>
</dbReference>
<dbReference type="RefSeq" id="WP_119839066.1">
    <property type="nucleotide sequence ID" value="NZ_CP060436.1"/>
</dbReference>
<dbReference type="PANTHER" id="PTHR11803:SF58">
    <property type="entry name" value="PROTEIN HMF1-RELATED"/>
    <property type="match status" value="1"/>
</dbReference>
<dbReference type="Gene3D" id="3.30.1330.40">
    <property type="entry name" value="RutC-like"/>
    <property type="match status" value="1"/>
</dbReference>
<name>A0A418SHL4_9RHOB</name>
<dbReference type="CDD" id="cd00448">
    <property type="entry name" value="YjgF_YER057c_UK114_family"/>
    <property type="match status" value="1"/>
</dbReference>
<dbReference type="GO" id="GO:0005829">
    <property type="term" value="C:cytosol"/>
    <property type="evidence" value="ECO:0007669"/>
    <property type="project" value="TreeGrafter"/>
</dbReference>
<dbReference type="AlphaFoldDB" id="A0A418SHL4"/>
<reference evidence="2 3" key="1">
    <citation type="submission" date="2020-08" db="EMBL/GenBank/DDBJ databases">
        <title>Genome sequence of Rhodobacteraceae bacterium Lw-13e.</title>
        <authorList>
            <person name="Poehlein A."/>
            <person name="Wolter L."/>
            <person name="Daniel R."/>
            <person name="Brinkhoff T."/>
        </authorList>
    </citation>
    <scope>NUCLEOTIDE SEQUENCE [LARGE SCALE GENOMIC DNA]</scope>
    <source>
        <strain evidence="2 3">Lw-13e</strain>
    </source>
</reference>
<dbReference type="InterPro" id="IPR035959">
    <property type="entry name" value="RutC-like_sf"/>
</dbReference>
<dbReference type="OrthoDB" id="5520786at2"/>
<dbReference type="Pfam" id="PF01042">
    <property type="entry name" value="Ribonuc_L-PSP"/>
    <property type="match status" value="1"/>
</dbReference>